<gene>
    <name evidence="2" type="ORF">WJX73_006566</name>
</gene>
<evidence type="ECO:0000313" key="3">
    <source>
        <dbReference type="Proteomes" id="UP001465755"/>
    </source>
</evidence>
<organism evidence="2 3">
    <name type="scientific">Symbiochloris irregularis</name>
    <dbReference type="NCBI Taxonomy" id="706552"/>
    <lineage>
        <taxon>Eukaryota</taxon>
        <taxon>Viridiplantae</taxon>
        <taxon>Chlorophyta</taxon>
        <taxon>core chlorophytes</taxon>
        <taxon>Trebouxiophyceae</taxon>
        <taxon>Trebouxiales</taxon>
        <taxon>Trebouxiaceae</taxon>
        <taxon>Symbiochloris</taxon>
    </lineage>
</organism>
<feature type="signal peptide" evidence="1">
    <location>
        <begin position="1"/>
        <end position="21"/>
    </location>
</feature>
<protein>
    <recommendedName>
        <fullName evidence="4">Desiccation-related protein PCC13-62</fullName>
    </recommendedName>
</protein>
<evidence type="ECO:0000313" key="2">
    <source>
        <dbReference type="EMBL" id="KAK9792069.1"/>
    </source>
</evidence>
<dbReference type="PANTHER" id="PTHR31694:SF26">
    <property type="entry name" value="OS05G0151100 PROTEIN"/>
    <property type="match status" value="1"/>
</dbReference>
<evidence type="ECO:0008006" key="4">
    <source>
        <dbReference type="Google" id="ProtNLM"/>
    </source>
</evidence>
<dbReference type="Pfam" id="PF13668">
    <property type="entry name" value="Ferritin_2"/>
    <property type="match status" value="1"/>
</dbReference>
<sequence>MLAARSFKLAVLCAALLSVNARSLQQAEAPAPGGALSPVDIANFALQLEYLEAQFYSCAATGQPLPSSLLGNGAPAVTGCQKANLTTVGQQLASELMHNEMNHVEVLRAALGSAAVSAPLINIGSSFSEILNAALGNPASPAYSPYDNDIFFLLGAFMFEDVGVTAYEGAIQALANSPYLQTAARIAAVEAYQAGIVRSFLFQANEGKNPNWPYQPTISTVVGDIAKLRAGASNSADDVGILNGTTATLVPVDNQSLVFLRDPTQVLDIVTLGKGATGGGFFPNGLNGGLTSTSLSGVGGSISSGTAPQPTAG</sequence>
<accession>A0AAW1NMX9</accession>
<reference evidence="2 3" key="1">
    <citation type="journal article" date="2024" name="Nat. Commun.">
        <title>Phylogenomics reveals the evolutionary origins of lichenization in chlorophyte algae.</title>
        <authorList>
            <person name="Puginier C."/>
            <person name="Libourel C."/>
            <person name="Otte J."/>
            <person name="Skaloud P."/>
            <person name="Haon M."/>
            <person name="Grisel S."/>
            <person name="Petersen M."/>
            <person name="Berrin J.G."/>
            <person name="Delaux P.M."/>
            <person name="Dal Grande F."/>
            <person name="Keller J."/>
        </authorList>
    </citation>
    <scope>NUCLEOTIDE SEQUENCE [LARGE SCALE GENOMIC DNA]</scope>
    <source>
        <strain evidence="2 3">SAG 2036</strain>
    </source>
</reference>
<proteinExistence type="predicted"/>
<dbReference type="Proteomes" id="UP001465755">
    <property type="component" value="Unassembled WGS sequence"/>
</dbReference>
<dbReference type="PANTHER" id="PTHR31694">
    <property type="entry name" value="DESICCATION-LIKE PROTEIN"/>
    <property type="match status" value="1"/>
</dbReference>
<dbReference type="AlphaFoldDB" id="A0AAW1NMX9"/>
<keyword evidence="1" id="KW-0732">Signal</keyword>
<name>A0AAW1NMX9_9CHLO</name>
<evidence type="ECO:0000256" key="1">
    <source>
        <dbReference type="SAM" id="SignalP"/>
    </source>
</evidence>
<feature type="chain" id="PRO_5043878432" description="Desiccation-related protein PCC13-62" evidence="1">
    <location>
        <begin position="22"/>
        <end position="313"/>
    </location>
</feature>
<dbReference type="InterPro" id="IPR052965">
    <property type="entry name" value="Pigment-catalase-like"/>
</dbReference>
<dbReference type="EMBL" id="JALJOQ010000167">
    <property type="protein sequence ID" value="KAK9792069.1"/>
    <property type="molecule type" value="Genomic_DNA"/>
</dbReference>
<keyword evidence="3" id="KW-1185">Reference proteome</keyword>
<comment type="caution">
    <text evidence="2">The sequence shown here is derived from an EMBL/GenBank/DDBJ whole genome shotgun (WGS) entry which is preliminary data.</text>
</comment>